<name>A0ABU9VEN7_9BACI</name>
<protein>
    <submittedName>
        <fullName evidence="1">Uncharacterized protein</fullName>
    </submittedName>
</protein>
<gene>
    <name evidence="1" type="ORF">MKY91_04140</name>
</gene>
<keyword evidence="2" id="KW-1185">Reference proteome</keyword>
<proteinExistence type="predicted"/>
<dbReference type="Proteomes" id="UP001418796">
    <property type="component" value="Unassembled WGS sequence"/>
</dbReference>
<accession>A0ABU9VEN7</accession>
<evidence type="ECO:0000313" key="2">
    <source>
        <dbReference type="Proteomes" id="UP001418796"/>
    </source>
</evidence>
<evidence type="ECO:0000313" key="1">
    <source>
        <dbReference type="EMBL" id="MEN0642352.1"/>
    </source>
</evidence>
<organism evidence="1 2">
    <name type="scientific">Alkalicoccobacillus gibsonii</name>
    <dbReference type="NCBI Taxonomy" id="79881"/>
    <lineage>
        <taxon>Bacteria</taxon>
        <taxon>Bacillati</taxon>
        <taxon>Bacillota</taxon>
        <taxon>Bacilli</taxon>
        <taxon>Bacillales</taxon>
        <taxon>Bacillaceae</taxon>
        <taxon>Alkalicoccobacillus</taxon>
    </lineage>
</organism>
<dbReference type="RefSeq" id="WP_343129482.1">
    <property type="nucleotide sequence ID" value="NZ_JBCITK010000001.1"/>
</dbReference>
<dbReference type="EMBL" id="JBCITK010000001">
    <property type="protein sequence ID" value="MEN0642352.1"/>
    <property type="molecule type" value="Genomic_DNA"/>
</dbReference>
<reference evidence="1 2" key="1">
    <citation type="submission" date="2024-03" db="EMBL/GenBank/DDBJ databases">
        <title>Bacilli Hybrid Assemblies.</title>
        <authorList>
            <person name="Kovac J."/>
        </authorList>
    </citation>
    <scope>NUCLEOTIDE SEQUENCE [LARGE SCALE GENOMIC DNA]</scope>
    <source>
        <strain evidence="1 2">FSL R7-0666</strain>
    </source>
</reference>
<comment type="caution">
    <text evidence="1">The sequence shown here is derived from an EMBL/GenBank/DDBJ whole genome shotgun (WGS) entry which is preliminary data.</text>
</comment>
<sequence>MHIKIEHLLFKRSHVIPLTQLKGHITYIGKKALRTNPYFDHELNQTTKSRFVKLLNSLPSKGNDCGYRMIIHFNKEVLGHDEDVLKEYIRMSMGELQELMGQSLDWLGINHFSHDDRLPHTHLIISGYNRESKGRVNLNSYHFLQLEKSLISYLSKAVKNGYSLTKPS</sequence>